<evidence type="ECO:0000313" key="1">
    <source>
        <dbReference type="EMBL" id="KRZ76541.1"/>
    </source>
</evidence>
<dbReference type="Proteomes" id="UP000054843">
    <property type="component" value="Unassembled WGS sequence"/>
</dbReference>
<reference evidence="1 2" key="1">
    <citation type="submission" date="2015-01" db="EMBL/GenBank/DDBJ databases">
        <title>Evolution of Trichinella species and genotypes.</title>
        <authorList>
            <person name="Korhonen P.K."/>
            <person name="Edoardo P."/>
            <person name="Giuseppe L.R."/>
            <person name="Gasser R.B."/>
        </authorList>
    </citation>
    <scope>NUCLEOTIDE SEQUENCE [LARGE SCALE GENOMIC DNA]</scope>
    <source>
        <strain evidence="1">ISS1980</strain>
    </source>
</reference>
<evidence type="ECO:0000313" key="2">
    <source>
        <dbReference type="Proteomes" id="UP000054843"/>
    </source>
</evidence>
<proteinExistence type="predicted"/>
<keyword evidence="2" id="KW-1185">Reference proteome</keyword>
<sequence>MLFSVKGDKTPLEKESMSGRQVARCICSAFESRHITEHLRFSLGVSLLDVTILTVPLPSEYFICFPLIATHLLIWITR</sequence>
<dbReference type="EMBL" id="JYDO01000027">
    <property type="protein sequence ID" value="KRZ76541.1"/>
    <property type="molecule type" value="Genomic_DNA"/>
</dbReference>
<accession>A0A0V1MXR3</accession>
<comment type="caution">
    <text evidence="1">The sequence shown here is derived from an EMBL/GenBank/DDBJ whole genome shotgun (WGS) entry which is preliminary data.</text>
</comment>
<gene>
    <name evidence="1" type="ORF">T10_10824</name>
</gene>
<name>A0A0V1MXR3_9BILA</name>
<protein>
    <submittedName>
        <fullName evidence="1">Uncharacterized protein</fullName>
    </submittedName>
</protein>
<dbReference type="AlphaFoldDB" id="A0A0V1MXR3"/>
<organism evidence="1 2">
    <name type="scientific">Trichinella papuae</name>
    <dbReference type="NCBI Taxonomy" id="268474"/>
    <lineage>
        <taxon>Eukaryota</taxon>
        <taxon>Metazoa</taxon>
        <taxon>Ecdysozoa</taxon>
        <taxon>Nematoda</taxon>
        <taxon>Enoplea</taxon>
        <taxon>Dorylaimia</taxon>
        <taxon>Trichinellida</taxon>
        <taxon>Trichinellidae</taxon>
        <taxon>Trichinella</taxon>
    </lineage>
</organism>